<evidence type="ECO:0000256" key="2">
    <source>
        <dbReference type="ARBA" id="ARBA00004141"/>
    </source>
</evidence>
<dbReference type="SMART" id="SM00091">
    <property type="entry name" value="PAS"/>
    <property type="match status" value="2"/>
</dbReference>
<dbReference type="PANTHER" id="PTHR42878:SF7">
    <property type="entry name" value="SENSOR HISTIDINE KINASE GLRK"/>
    <property type="match status" value="1"/>
</dbReference>
<evidence type="ECO:0000313" key="16">
    <source>
        <dbReference type="EMBL" id="BFG71027.1"/>
    </source>
</evidence>
<dbReference type="InterPro" id="IPR000700">
    <property type="entry name" value="PAS-assoc_C"/>
</dbReference>
<dbReference type="Pfam" id="PF00989">
    <property type="entry name" value="PAS"/>
    <property type="match status" value="1"/>
</dbReference>
<feature type="domain" description="Histidine kinase" evidence="13">
    <location>
        <begin position="405"/>
        <end position="622"/>
    </location>
</feature>
<dbReference type="InterPro" id="IPR050351">
    <property type="entry name" value="BphY/WalK/GraS-like"/>
</dbReference>
<organism evidence="16">
    <name type="scientific">Sediminibacterium sp. KACHI17</name>
    <dbReference type="NCBI Taxonomy" id="1751071"/>
    <lineage>
        <taxon>Bacteria</taxon>
        <taxon>Pseudomonadati</taxon>
        <taxon>Bacteroidota</taxon>
        <taxon>Chitinophagia</taxon>
        <taxon>Chitinophagales</taxon>
        <taxon>Chitinophagaceae</taxon>
        <taxon>Sediminibacterium</taxon>
    </lineage>
</organism>
<evidence type="ECO:0000256" key="6">
    <source>
        <dbReference type="ARBA" id="ARBA00022692"/>
    </source>
</evidence>
<gene>
    <name evidence="16" type="ORF">KACHI17_19080</name>
</gene>
<keyword evidence="5" id="KW-0808">Transferase</keyword>
<dbReference type="CDD" id="cd00082">
    <property type="entry name" value="HisKA"/>
    <property type="match status" value="1"/>
</dbReference>
<dbReference type="Pfam" id="PF13426">
    <property type="entry name" value="PAS_9"/>
    <property type="match status" value="1"/>
</dbReference>
<dbReference type="PROSITE" id="PS50112">
    <property type="entry name" value="PAS"/>
    <property type="match status" value="2"/>
</dbReference>
<dbReference type="Pfam" id="PF02518">
    <property type="entry name" value="HATPase_c"/>
    <property type="match status" value="1"/>
</dbReference>
<accession>A0AAT9GKJ5</accession>
<evidence type="ECO:0000259" key="14">
    <source>
        <dbReference type="PROSITE" id="PS50112"/>
    </source>
</evidence>
<keyword evidence="6" id="KW-0812">Transmembrane</keyword>
<evidence type="ECO:0000256" key="4">
    <source>
        <dbReference type="ARBA" id="ARBA00022553"/>
    </source>
</evidence>
<dbReference type="InterPro" id="IPR003594">
    <property type="entry name" value="HATPase_dom"/>
</dbReference>
<dbReference type="SUPFAM" id="SSF55874">
    <property type="entry name" value="ATPase domain of HSP90 chaperone/DNA topoisomerase II/histidine kinase"/>
    <property type="match status" value="1"/>
</dbReference>
<keyword evidence="8" id="KW-0418">Kinase</keyword>
<dbReference type="Pfam" id="PF00512">
    <property type="entry name" value="HisKA"/>
    <property type="match status" value="1"/>
</dbReference>
<dbReference type="Gene3D" id="3.30.450.20">
    <property type="entry name" value="PAS domain"/>
    <property type="match status" value="3"/>
</dbReference>
<evidence type="ECO:0000259" key="15">
    <source>
        <dbReference type="PROSITE" id="PS50113"/>
    </source>
</evidence>
<dbReference type="InterPro" id="IPR005467">
    <property type="entry name" value="His_kinase_dom"/>
</dbReference>
<evidence type="ECO:0000256" key="8">
    <source>
        <dbReference type="ARBA" id="ARBA00022777"/>
    </source>
</evidence>
<dbReference type="InterPro" id="IPR001610">
    <property type="entry name" value="PAC"/>
</dbReference>
<dbReference type="RefSeq" id="WP_353548664.1">
    <property type="nucleotide sequence ID" value="NZ_AP029612.1"/>
</dbReference>
<dbReference type="AlphaFoldDB" id="A0AAT9GKJ5"/>
<dbReference type="InterPro" id="IPR036097">
    <property type="entry name" value="HisK_dim/P_sf"/>
</dbReference>
<comment type="catalytic activity">
    <reaction evidence="1">
        <text>ATP + protein L-histidine = ADP + protein N-phospho-L-histidine.</text>
        <dbReference type="EC" id="2.7.13.3"/>
    </reaction>
</comment>
<evidence type="ECO:0000256" key="5">
    <source>
        <dbReference type="ARBA" id="ARBA00022679"/>
    </source>
</evidence>
<dbReference type="PANTHER" id="PTHR42878">
    <property type="entry name" value="TWO-COMPONENT HISTIDINE KINASE"/>
    <property type="match status" value="1"/>
</dbReference>
<reference evidence="16" key="1">
    <citation type="submission" date="2024-02" db="EMBL/GenBank/DDBJ databases">
        <title>Sediminibacterium planktonica sp. nov. and Sediminibacterium longus sp. nov., isolated from surface lake and river water.</title>
        <authorList>
            <person name="Watanabe K."/>
            <person name="Takemine S."/>
            <person name="Ishii Y."/>
            <person name="Ogata Y."/>
            <person name="Shindo C."/>
            <person name="Suda W."/>
        </authorList>
    </citation>
    <scope>NUCLEOTIDE SEQUENCE</scope>
    <source>
        <strain evidence="16">KACHI17</strain>
    </source>
</reference>
<dbReference type="PROSITE" id="PS50113">
    <property type="entry name" value="PAC"/>
    <property type="match status" value="1"/>
</dbReference>
<evidence type="ECO:0000256" key="9">
    <source>
        <dbReference type="ARBA" id="ARBA00022840"/>
    </source>
</evidence>
<evidence type="ECO:0000256" key="11">
    <source>
        <dbReference type="ARBA" id="ARBA00023012"/>
    </source>
</evidence>
<protein>
    <recommendedName>
        <fullName evidence="3">histidine kinase</fullName>
        <ecNumber evidence="3">2.7.13.3</ecNumber>
    </recommendedName>
</protein>
<dbReference type="GO" id="GO:0016020">
    <property type="term" value="C:membrane"/>
    <property type="evidence" value="ECO:0007669"/>
    <property type="project" value="UniProtKB-SubCell"/>
</dbReference>
<proteinExistence type="predicted"/>
<evidence type="ECO:0000256" key="12">
    <source>
        <dbReference type="ARBA" id="ARBA00023136"/>
    </source>
</evidence>
<evidence type="ECO:0000256" key="7">
    <source>
        <dbReference type="ARBA" id="ARBA00022741"/>
    </source>
</evidence>
<dbReference type="CDD" id="cd00130">
    <property type="entry name" value="PAS"/>
    <property type="match status" value="2"/>
</dbReference>
<dbReference type="PRINTS" id="PR00344">
    <property type="entry name" value="BCTRLSENSOR"/>
</dbReference>
<dbReference type="EC" id="2.7.13.3" evidence="3"/>
<keyword evidence="11" id="KW-0902">Two-component regulatory system</keyword>
<dbReference type="InterPro" id="IPR013655">
    <property type="entry name" value="PAS_fold_3"/>
</dbReference>
<sequence>MHPPLPANAETNLSDILIRNKYLEGIINSNEDRIFALDTAHCFIGFNESFVNAYVEALGKAPVIGEKVEYPYHSLTVSQTLSEAYQDAFRGLKAERLVDISGRQILVRASPLFDDTNAIFGIAVYSIDMTETIESRKKLKDSQEEFKKVIDTINDIVFRTSAEGVIIYLNQAWEKTVGFSLEESIGKSIFDFIAPAQVEHCTELFNTVINNRGSSCTYEVPMVSKDLSIKWIRISITVLTNEFEVITGTSGILTDVTDAKRNEHLYQLLSNNIEDILSLHETDGTILYASVAVYQHLGYLQEELIGIKPFEFIHPDEREPVILRFAHNEHNNEKNYLLYRFQHLNGTYKWLESNTKAVFDEFYNKEIIIISTRVVDERMEAEQKLMESYQKEKELNELKSKFVSMASHEFRTPMTAIKSSAEIAEMLLSSSQPDIIKIGGFLKTIDKEVDRMSQLIDEILNLGKIEGRNYFIKKEWSDIIEIAKDCSERQIAKQNDGRKIPIEIIGQPKKVMVDETQIRHIIDNLLSNALKYSEGRKEPSITFIFDDADLQIHIRDHGIGIPKADQCKIFNMFFRARNTQDIIGTGVGLALVEKFVDMHHGKISFESIENIGSIFVISLPYQ</sequence>
<feature type="domain" description="PAC" evidence="15">
    <location>
        <begin position="216"/>
        <end position="268"/>
    </location>
</feature>
<comment type="subcellular location">
    <subcellularLocation>
        <location evidence="2">Membrane</location>
        <topology evidence="2">Multi-pass membrane protein</topology>
    </subcellularLocation>
</comment>
<dbReference type="SMART" id="SM00388">
    <property type="entry name" value="HisKA"/>
    <property type="match status" value="1"/>
</dbReference>
<evidence type="ECO:0000256" key="1">
    <source>
        <dbReference type="ARBA" id="ARBA00000085"/>
    </source>
</evidence>
<keyword evidence="9" id="KW-0067">ATP-binding</keyword>
<dbReference type="GO" id="GO:0007234">
    <property type="term" value="P:osmosensory signaling via phosphorelay pathway"/>
    <property type="evidence" value="ECO:0007669"/>
    <property type="project" value="TreeGrafter"/>
</dbReference>
<dbReference type="GO" id="GO:0000155">
    <property type="term" value="F:phosphorelay sensor kinase activity"/>
    <property type="evidence" value="ECO:0007669"/>
    <property type="project" value="InterPro"/>
</dbReference>
<keyword evidence="4" id="KW-0597">Phosphoprotein</keyword>
<keyword evidence="12" id="KW-0472">Membrane</keyword>
<dbReference type="Gene3D" id="3.30.565.10">
    <property type="entry name" value="Histidine kinase-like ATPase, C-terminal domain"/>
    <property type="match status" value="1"/>
</dbReference>
<evidence type="ECO:0000256" key="3">
    <source>
        <dbReference type="ARBA" id="ARBA00012438"/>
    </source>
</evidence>
<keyword evidence="7" id="KW-0547">Nucleotide-binding</keyword>
<dbReference type="InterPro" id="IPR013767">
    <property type="entry name" value="PAS_fold"/>
</dbReference>
<evidence type="ECO:0000259" key="13">
    <source>
        <dbReference type="PROSITE" id="PS50109"/>
    </source>
</evidence>
<dbReference type="InterPro" id="IPR004358">
    <property type="entry name" value="Sig_transdc_His_kin-like_C"/>
</dbReference>
<dbReference type="EMBL" id="AP029612">
    <property type="protein sequence ID" value="BFG71027.1"/>
    <property type="molecule type" value="Genomic_DNA"/>
</dbReference>
<name>A0AAT9GKJ5_9BACT</name>
<dbReference type="PROSITE" id="PS50109">
    <property type="entry name" value="HIS_KIN"/>
    <property type="match status" value="1"/>
</dbReference>
<dbReference type="SMART" id="SM00387">
    <property type="entry name" value="HATPase_c"/>
    <property type="match status" value="1"/>
</dbReference>
<dbReference type="Pfam" id="PF08447">
    <property type="entry name" value="PAS_3"/>
    <property type="match status" value="1"/>
</dbReference>
<dbReference type="InterPro" id="IPR003661">
    <property type="entry name" value="HisK_dim/P_dom"/>
</dbReference>
<dbReference type="GO" id="GO:0006355">
    <property type="term" value="P:regulation of DNA-templated transcription"/>
    <property type="evidence" value="ECO:0007669"/>
    <property type="project" value="InterPro"/>
</dbReference>
<feature type="domain" description="PAS" evidence="14">
    <location>
        <begin position="142"/>
        <end position="212"/>
    </location>
</feature>
<dbReference type="SMART" id="SM00086">
    <property type="entry name" value="PAC"/>
    <property type="match status" value="2"/>
</dbReference>
<dbReference type="SUPFAM" id="SSF47384">
    <property type="entry name" value="Homodimeric domain of signal transducing histidine kinase"/>
    <property type="match status" value="1"/>
</dbReference>
<dbReference type="Gene3D" id="1.10.287.130">
    <property type="match status" value="1"/>
</dbReference>
<dbReference type="InterPro" id="IPR036890">
    <property type="entry name" value="HATPase_C_sf"/>
</dbReference>
<dbReference type="GO" id="GO:0000156">
    <property type="term" value="F:phosphorelay response regulator activity"/>
    <property type="evidence" value="ECO:0007669"/>
    <property type="project" value="TreeGrafter"/>
</dbReference>
<dbReference type="CDD" id="cd00075">
    <property type="entry name" value="HATPase"/>
    <property type="match status" value="1"/>
</dbReference>
<feature type="domain" description="PAS" evidence="14">
    <location>
        <begin position="261"/>
        <end position="321"/>
    </location>
</feature>
<dbReference type="NCBIfam" id="TIGR00229">
    <property type="entry name" value="sensory_box"/>
    <property type="match status" value="2"/>
</dbReference>
<keyword evidence="10" id="KW-1133">Transmembrane helix</keyword>
<dbReference type="GO" id="GO:0030295">
    <property type="term" value="F:protein kinase activator activity"/>
    <property type="evidence" value="ECO:0007669"/>
    <property type="project" value="TreeGrafter"/>
</dbReference>
<evidence type="ECO:0000256" key="10">
    <source>
        <dbReference type="ARBA" id="ARBA00022989"/>
    </source>
</evidence>
<dbReference type="InterPro" id="IPR035965">
    <property type="entry name" value="PAS-like_dom_sf"/>
</dbReference>
<dbReference type="SUPFAM" id="SSF55785">
    <property type="entry name" value="PYP-like sensor domain (PAS domain)"/>
    <property type="match status" value="2"/>
</dbReference>
<dbReference type="InterPro" id="IPR000014">
    <property type="entry name" value="PAS"/>
</dbReference>